<dbReference type="EMBL" id="VSRR010000231">
    <property type="protein sequence ID" value="MPC12687.1"/>
    <property type="molecule type" value="Genomic_DNA"/>
</dbReference>
<proteinExistence type="predicted"/>
<evidence type="ECO:0000313" key="2">
    <source>
        <dbReference type="EMBL" id="MPC12687.1"/>
    </source>
</evidence>
<reference evidence="2 3" key="1">
    <citation type="submission" date="2019-05" db="EMBL/GenBank/DDBJ databases">
        <title>Another draft genome of Portunus trituberculatus and its Hox gene families provides insights of decapod evolution.</title>
        <authorList>
            <person name="Jeong J.-H."/>
            <person name="Song I."/>
            <person name="Kim S."/>
            <person name="Choi T."/>
            <person name="Kim D."/>
            <person name="Ryu S."/>
            <person name="Kim W."/>
        </authorList>
    </citation>
    <scope>NUCLEOTIDE SEQUENCE [LARGE SCALE GENOMIC DNA]</scope>
    <source>
        <tissue evidence="2">Muscle</tissue>
    </source>
</reference>
<evidence type="ECO:0000256" key="1">
    <source>
        <dbReference type="SAM" id="MobiDB-lite"/>
    </source>
</evidence>
<sequence length="78" mass="9164">MYQGVRGGERSGITTSKEHNRSEHHHQQYQAGQVSQEGWEWLHILLHYCDNTLRPVLWNTYPTNNTTFQGHKDDWLGS</sequence>
<name>A0A5B7CSD9_PORTR</name>
<protein>
    <submittedName>
        <fullName evidence="2">Uncharacterized protein</fullName>
    </submittedName>
</protein>
<accession>A0A5B7CSD9</accession>
<comment type="caution">
    <text evidence="2">The sequence shown here is derived from an EMBL/GenBank/DDBJ whole genome shotgun (WGS) entry which is preliminary data.</text>
</comment>
<dbReference type="Proteomes" id="UP000324222">
    <property type="component" value="Unassembled WGS sequence"/>
</dbReference>
<keyword evidence="3" id="KW-1185">Reference proteome</keyword>
<organism evidence="2 3">
    <name type="scientific">Portunus trituberculatus</name>
    <name type="common">Swimming crab</name>
    <name type="synonym">Neptunus trituberculatus</name>
    <dbReference type="NCBI Taxonomy" id="210409"/>
    <lineage>
        <taxon>Eukaryota</taxon>
        <taxon>Metazoa</taxon>
        <taxon>Ecdysozoa</taxon>
        <taxon>Arthropoda</taxon>
        <taxon>Crustacea</taxon>
        <taxon>Multicrustacea</taxon>
        <taxon>Malacostraca</taxon>
        <taxon>Eumalacostraca</taxon>
        <taxon>Eucarida</taxon>
        <taxon>Decapoda</taxon>
        <taxon>Pleocyemata</taxon>
        <taxon>Brachyura</taxon>
        <taxon>Eubrachyura</taxon>
        <taxon>Portunoidea</taxon>
        <taxon>Portunidae</taxon>
        <taxon>Portuninae</taxon>
        <taxon>Portunus</taxon>
    </lineage>
</organism>
<feature type="region of interest" description="Disordered" evidence="1">
    <location>
        <begin position="1"/>
        <end position="31"/>
    </location>
</feature>
<evidence type="ECO:0000313" key="3">
    <source>
        <dbReference type="Proteomes" id="UP000324222"/>
    </source>
</evidence>
<dbReference type="AlphaFoldDB" id="A0A5B7CSD9"/>
<gene>
    <name evidence="2" type="ORF">E2C01_005391</name>
</gene>